<evidence type="ECO:0000259" key="1">
    <source>
        <dbReference type="Pfam" id="PF14216"/>
    </source>
</evidence>
<gene>
    <name evidence="2" type="ORF">CLV72_1125</name>
</gene>
<protein>
    <submittedName>
        <fullName evidence="2">Uncharacterized protein DUF4326</fullName>
    </submittedName>
</protein>
<evidence type="ECO:0000313" key="3">
    <source>
        <dbReference type="Proteomes" id="UP000237846"/>
    </source>
</evidence>
<accession>A0A2T0PSR0</accession>
<reference evidence="2 3" key="1">
    <citation type="submission" date="2018-03" db="EMBL/GenBank/DDBJ databases">
        <title>Genomic Encyclopedia of Archaeal and Bacterial Type Strains, Phase II (KMG-II): from individual species to whole genera.</title>
        <authorList>
            <person name="Goeker M."/>
        </authorList>
    </citation>
    <scope>NUCLEOTIDE SEQUENCE [LARGE SCALE GENOMIC DNA]</scope>
    <source>
        <strain evidence="2 3">DSM 45601</strain>
    </source>
</reference>
<organism evidence="2 3">
    <name type="scientific">Allonocardiopsis opalescens</name>
    <dbReference type="NCBI Taxonomy" id="1144618"/>
    <lineage>
        <taxon>Bacteria</taxon>
        <taxon>Bacillati</taxon>
        <taxon>Actinomycetota</taxon>
        <taxon>Actinomycetes</taxon>
        <taxon>Streptosporangiales</taxon>
        <taxon>Allonocardiopsis</taxon>
    </lineage>
</organism>
<dbReference type="Proteomes" id="UP000237846">
    <property type="component" value="Unassembled WGS sequence"/>
</dbReference>
<sequence length="101" mass="11114">MIVDRTSKWGNPFTVADAIKAGHTDPQRACVSNFEAWIDGDPTYPDTYTVGARVFDRRWMRAHLHELRGKDLCCPCGIGEPCHGDSLIRRVTLLIAAGGAS</sequence>
<comment type="caution">
    <text evidence="2">The sequence shown here is derived from an EMBL/GenBank/DDBJ whole genome shotgun (WGS) entry which is preliminary data.</text>
</comment>
<name>A0A2T0PSR0_9ACTN</name>
<dbReference type="AlphaFoldDB" id="A0A2T0PSR0"/>
<keyword evidence="3" id="KW-1185">Reference proteome</keyword>
<dbReference type="InterPro" id="IPR025475">
    <property type="entry name" value="DUF4326"/>
</dbReference>
<evidence type="ECO:0000313" key="2">
    <source>
        <dbReference type="EMBL" id="PRX91932.1"/>
    </source>
</evidence>
<dbReference type="Pfam" id="PF14216">
    <property type="entry name" value="DUF4326"/>
    <property type="match status" value="1"/>
</dbReference>
<dbReference type="EMBL" id="PVZC01000012">
    <property type="protein sequence ID" value="PRX91932.1"/>
    <property type="molecule type" value="Genomic_DNA"/>
</dbReference>
<proteinExistence type="predicted"/>
<feature type="domain" description="DUF4326" evidence="1">
    <location>
        <begin position="2"/>
        <end position="88"/>
    </location>
</feature>